<reference evidence="2" key="1">
    <citation type="submission" date="2023-07" db="EMBL/GenBank/DDBJ databases">
        <title>draft genome sequence of fig (Ficus carica).</title>
        <authorList>
            <person name="Takahashi T."/>
            <person name="Nishimura K."/>
        </authorList>
    </citation>
    <scope>NUCLEOTIDE SEQUENCE</scope>
</reference>
<dbReference type="AlphaFoldDB" id="A0AA88J047"/>
<protein>
    <submittedName>
        <fullName evidence="2">Uncharacterized protein</fullName>
    </submittedName>
</protein>
<evidence type="ECO:0000313" key="3">
    <source>
        <dbReference type="Proteomes" id="UP001187192"/>
    </source>
</evidence>
<keyword evidence="3" id="KW-1185">Reference proteome</keyword>
<evidence type="ECO:0000256" key="1">
    <source>
        <dbReference type="SAM" id="MobiDB-lite"/>
    </source>
</evidence>
<dbReference type="EMBL" id="BTGU01000115">
    <property type="protein sequence ID" value="GMN61638.1"/>
    <property type="molecule type" value="Genomic_DNA"/>
</dbReference>
<gene>
    <name evidence="2" type="ORF">TIFTF001_030720</name>
</gene>
<proteinExistence type="predicted"/>
<evidence type="ECO:0000313" key="2">
    <source>
        <dbReference type="EMBL" id="GMN61638.1"/>
    </source>
</evidence>
<name>A0AA88J047_FICCA</name>
<organism evidence="2 3">
    <name type="scientific">Ficus carica</name>
    <name type="common">Common fig</name>
    <dbReference type="NCBI Taxonomy" id="3494"/>
    <lineage>
        <taxon>Eukaryota</taxon>
        <taxon>Viridiplantae</taxon>
        <taxon>Streptophyta</taxon>
        <taxon>Embryophyta</taxon>
        <taxon>Tracheophyta</taxon>
        <taxon>Spermatophyta</taxon>
        <taxon>Magnoliopsida</taxon>
        <taxon>eudicotyledons</taxon>
        <taxon>Gunneridae</taxon>
        <taxon>Pentapetalae</taxon>
        <taxon>rosids</taxon>
        <taxon>fabids</taxon>
        <taxon>Rosales</taxon>
        <taxon>Moraceae</taxon>
        <taxon>Ficeae</taxon>
        <taxon>Ficus</taxon>
    </lineage>
</organism>
<feature type="region of interest" description="Disordered" evidence="1">
    <location>
        <begin position="1"/>
        <end position="23"/>
    </location>
</feature>
<accession>A0AA88J047</accession>
<dbReference type="Proteomes" id="UP001187192">
    <property type="component" value="Unassembled WGS sequence"/>
</dbReference>
<sequence>MLKLAGGTDEQAKKQSFGKENSPYLNDQYRTAWQEQYGADNSGRGSAVVKEVLPRPILWAPTVICSGPWRRANLRTSSTSMVVVDQPGSWERILNWFVWSGQVYTVIGSSPLIMKIGDRRVVSRCWSELIGVVLTRPGHRWVGALVFSFASSLFTINYRELPTTAVKIERNPRLTCSRSSEKVILTFCYNSIKMSDLLGDSENDNLSRDVDIRSSSGSTVSSDSSDRTVASAELATTTLDYLSDVFDIFTPRRLVAPTRHVLEGARRLRQIL</sequence>
<comment type="caution">
    <text evidence="2">The sequence shown here is derived from an EMBL/GenBank/DDBJ whole genome shotgun (WGS) entry which is preliminary data.</text>
</comment>